<dbReference type="PROSITE" id="PS51318">
    <property type="entry name" value="TAT"/>
    <property type="match status" value="1"/>
</dbReference>
<dbReference type="Gene3D" id="3.20.20.80">
    <property type="entry name" value="Glycosidases"/>
    <property type="match status" value="1"/>
</dbReference>
<organism evidence="8 9">
    <name type="scientific">Marinimicrobium koreense</name>
    <dbReference type="NCBI Taxonomy" id="306545"/>
    <lineage>
        <taxon>Bacteria</taxon>
        <taxon>Pseudomonadati</taxon>
        <taxon>Pseudomonadota</taxon>
        <taxon>Gammaproteobacteria</taxon>
        <taxon>Cellvibrionales</taxon>
        <taxon>Cellvibrionaceae</taxon>
        <taxon>Marinimicrobium</taxon>
    </lineage>
</organism>
<evidence type="ECO:0000256" key="3">
    <source>
        <dbReference type="ARBA" id="ARBA00023295"/>
    </source>
</evidence>
<dbReference type="OrthoDB" id="9815836at2"/>
<dbReference type="SMART" id="SM00633">
    <property type="entry name" value="Glyco_10"/>
    <property type="match status" value="1"/>
</dbReference>
<dbReference type="PANTHER" id="PTHR31490:SF90">
    <property type="entry name" value="ENDO-1,4-BETA-XYLANASE A"/>
    <property type="match status" value="1"/>
</dbReference>
<evidence type="ECO:0000256" key="6">
    <source>
        <dbReference type="SAM" id="SignalP"/>
    </source>
</evidence>
<evidence type="ECO:0000313" key="8">
    <source>
        <dbReference type="EMBL" id="ROQ18598.1"/>
    </source>
</evidence>
<feature type="domain" description="GH10" evidence="7">
    <location>
        <begin position="30"/>
        <end position="378"/>
    </location>
</feature>
<comment type="caution">
    <text evidence="8">The sequence shown here is derived from an EMBL/GenBank/DDBJ whole genome shotgun (WGS) entry which is preliminary data.</text>
</comment>
<comment type="catalytic activity">
    <reaction evidence="5">
        <text>Endohydrolysis of (1-&gt;4)-beta-D-xylosidic linkages in xylans.</text>
        <dbReference type="EC" id="3.2.1.8"/>
    </reaction>
</comment>
<dbReference type="Pfam" id="PF00331">
    <property type="entry name" value="Glyco_hydro_10"/>
    <property type="match status" value="1"/>
</dbReference>
<dbReference type="EC" id="3.2.1.8" evidence="5"/>
<keyword evidence="1 5" id="KW-0378">Hydrolase</keyword>
<dbReference type="GO" id="GO:0031176">
    <property type="term" value="F:endo-1,4-beta-xylanase activity"/>
    <property type="evidence" value="ECO:0007669"/>
    <property type="project" value="UniProtKB-EC"/>
</dbReference>
<evidence type="ECO:0000256" key="4">
    <source>
        <dbReference type="ARBA" id="ARBA00023326"/>
    </source>
</evidence>
<dbReference type="PRINTS" id="PR00134">
    <property type="entry name" value="GLHYDRLASE10"/>
</dbReference>
<evidence type="ECO:0000256" key="2">
    <source>
        <dbReference type="ARBA" id="ARBA00023277"/>
    </source>
</evidence>
<dbReference type="EMBL" id="RJUK01000002">
    <property type="protein sequence ID" value="ROQ18598.1"/>
    <property type="molecule type" value="Genomic_DNA"/>
</dbReference>
<dbReference type="InterPro" id="IPR044846">
    <property type="entry name" value="GH10"/>
</dbReference>
<name>A0A3N1NTT7_9GAMM</name>
<feature type="chain" id="PRO_5018040378" description="Beta-xylanase" evidence="6">
    <location>
        <begin position="27"/>
        <end position="380"/>
    </location>
</feature>
<accession>A0A3N1NTT7</accession>
<dbReference type="SUPFAM" id="SSF51445">
    <property type="entry name" value="(Trans)glycosidases"/>
    <property type="match status" value="1"/>
</dbReference>
<dbReference type="InterPro" id="IPR001000">
    <property type="entry name" value="GH10_dom"/>
</dbReference>
<evidence type="ECO:0000256" key="5">
    <source>
        <dbReference type="RuleBase" id="RU361174"/>
    </source>
</evidence>
<protein>
    <recommendedName>
        <fullName evidence="5">Beta-xylanase</fullName>
        <ecNumber evidence="5">3.2.1.8</ecNumber>
    </recommendedName>
</protein>
<keyword evidence="2 5" id="KW-0119">Carbohydrate metabolism</keyword>
<dbReference type="GO" id="GO:0045493">
    <property type="term" value="P:xylan catabolic process"/>
    <property type="evidence" value="ECO:0007669"/>
    <property type="project" value="UniProtKB-KW"/>
</dbReference>
<dbReference type="RefSeq" id="WP_123639198.1">
    <property type="nucleotide sequence ID" value="NZ_RJUK01000002.1"/>
</dbReference>
<sequence>MNPISRRKFLLGSASLAALANLKACAINGAAERTGLKNLYGDDFLVGTAISNQTLANDDQYLKTLIAKEFNSITAENCMKSALVQPRQGEWDWELADRFVEFGQQHNMDIVGHALVWHSQVPEDFFVYPNGRPIDRQELIKRMDTHIRTLMERYKGKIKIWDVVNEAIDEDKGWRESAWFKTMGGADYVERAFRLAHEMDPDAHLIYNDYNMHNPGKREFLVNVLRDYKKRGVPIHGVGLQSHVGLDYPDLSEFEASIEAYAAEGMRIHCTELEVDVLPVAWEHTGANISDNFEYADELNPYVDGLPADMQERLTERYVEMFKLFLKHRDKIDRITLWGSHDGESWKNNFPVGGRTNYPLLFDRDKQPKPAYFAVADLKR</sequence>
<proteinExistence type="inferred from homology"/>
<evidence type="ECO:0000256" key="1">
    <source>
        <dbReference type="ARBA" id="ARBA00022801"/>
    </source>
</evidence>
<keyword evidence="8" id="KW-0858">Xylan degradation</keyword>
<gene>
    <name evidence="8" type="ORF">EDC38_2826</name>
</gene>
<dbReference type="InterPro" id="IPR017853">
    <property type="entry name" value="GH"/>
</dbReference>
<evidence type="ECO:0000313" key="9">
    <source>
        <dbReference type="Proteomes" id="UP000273643"/>
    </source>
</evidence>
<evidence type="ECO:0000259" key="7">
    <source>
        <dbReference type="PROSITE" id="PS51760"/>
    </source>
</evidence>
<comment type="similarity">
    <text evidence="5">Belongs to the glycosyl hydrolase 10 (cellulase F) family.</text>
</comment>
<dbReference type="PROSITE" id="PS51760">
    <property type="entry name" value="GH10_2"/>
    <property type="match status" value="1"/>
</dbReference>
<keyword evidence="6" id="KW-0732">Signal</keyword>
<keyword evidence="3 5" id="KW-0326">Glycosidase</keyword>
<keyword evidence="9" id="KW-1185">Reference proteome</keyword>
<dbReference type="AlphaFoldDB" id="A0A3N1NTT7"/>
<reference evidence="8 9" key="1">
    <citation type="submission" date="2018-11" db="EMBL/GenBank/DDBJ databases">
        <title>Genomic Encyclopedia of Type Strains, Phase IV (KMG-IV): sequencing the most valuable type-strain genomes for metagenomic binning, comparative biology and taxonomic classification.</title>
        <authorList>
            <person name="Goeker M."/>
        </authorList>
    </citation>
    <scope>NUCLEOTIDE SEQUENCE [LARGE SCALE GENOMIC DNA]</scope>
    <source>
        <strain evidence="8 9">DSM 16974</strain>
    </source>
</reference>
<keyword evidence="4 5" id="KW-0624">Polysaccharide degradation</keyword>
<dbReference type="Proteomes" id="UP000273643">
    <property type="component" value="Unassembled WGS sequence"/>
</dbReference>
<feature type="signal peptide" evidence="6">
    <location>
        <begin position="1"/>
        <end position="26"/>
    </location>
</feature>
<dbReference type="InterPro" id="IPR006311">
    <property type="entry name" value="TAT_signal"/>
</dbReference>
<dbReference type="PANTHER" id="PTHR31490">
    <property type="entry name" value="GLYCOSYL HYDROLASE"/>
    <property type="match status" value="1"/>
</dbReference>